<comment type="caution">
    <text evidence="1">The sequence shown here is derived from an EMBL/GenBank/DDBJ whole genome shotgun (WGS) entry which is preliminary data.</text>
</comment>
<reference evidence="1" key="1">
    <citation type="submission" date="2020-11" db="EMBL/GenBank/DDBJ databases">
        <authorList>
            <consortium name="DOE Joint Genome Institute"/>
            <person name="Ahrendt S."/>
            <person name="Riley R."/>
            <person name="Andreopoulos W."/>
            <person name="Labutti K."/>
            <person name="Pangilinan J."/>
            <person name="Ruiz-Duenas F.J."/>
            <person name="Barrasa J.M."/>
            <person name="Sanchez-Garcia M."/>
            <person name="Camarero S."/>
            <person name="Miyauchi S."/>
            <person name="Serrano A."/>
            <person name="Linde D."/>
            <person name="Babiker R."/>
            <person name="Drula E."/>
            <person name="Ayuso-Fernandez I."/>
            <person name="Pacheco R."/>
            <person name="Padilla G."/>
            <person name="Ferreira P."/>
            <person name="Barriuso J."/>
            <person name="Kellner H."/>
            <person name="Castanera R."/>
            <person name="Alfaro M."/>
            <person name="Ramirez L."/>
            <person name="Pisabarro A.G."/>
            <person name="Kuo A."/>
            <person name="Tritt A."/>
            <person name="Lipzen A."/>
            <person name="He G."/>
            <person name="Yan M."/>
            <person name="Ng V."/>
            <person name="Cullen D."/>
            <person name="Martin F."/>
            <person name="Rosso M.-N."/>
            <person name="Henrissat B."/>
            <person name="Hibbett D."/>
            <person name="Martinez A.T."/>
            <person name="Grigoriev I.V."/>
        </authorList>
    </citation>
    <scope>NUCLEOTIDE SEQUENCE</scope>
    <source>
        <strain evidence="1">MF-IS2</strain>
    </source>
</reference>
<dbReference type="EMBL" id="MU151060">
    <property type="protein sequence ID" value="KAF9453621.1"/>
    <property type="molecule type" value="Genomic_DNA"/>
</dbReference>
<organism evidence="1 2">
    <name type="scientific">Macrolepiota fuliginosa MF-IS2</name>
    <dbReference type="NCBI Taxonomy" id="1400762"/>
    <lineage>
        <taxon>Eukaryota</taxon>
        <taxon>Fungi</taxon>
        <taxon>Dikarya</taxon>
        <taxon>Basidiomycota</taxon>
        <taxon>Agaricomycotina</taxon>
        <taxon>Agaricomycetes</taxon>
        <taxon>Agaricomycetidae</taxon>
        <taxon>Agaricales</taxon>
        <taxon>Agaricineae</taxon>
        <taxon>Agaricaceae</taxon>
        <taxon>Macrolepiota</taxon>
    </lineage>
</organism>
<evidence type="ECO:0000313" key="1">
    <source>
        <dbReference type="EMBL" id="KAF9453621.1"/>
    </source>
</evidence>
<accession>A0A9P6C642</accession>
<gene>
    <name evidence="1" type="ORF">P691DRAFT_25772</name>
</gene>
<protein>
    <submittedName>
        <fullName evidence="1">Uncharacterized protein</fullName>
    </submittedName>
</protein>
<name>A0A9P6C642_9AGAR</name>
<dbReference type="AlphaFoldDB" id="A0A9P6C642"/>
<proteinExistence type="predicted"/>
<keyword evidence="2" id="KW-1185">Reference proteome</keyword>
<dbReference type="Proteomes" id="UP000807342">
    <property type="component" value="Unassembled WGS sequence"/>
</dbReference>
<sequence>METFRFFNDFPNDVQRLIFEHAFESGSAATSLALVSWKVNKWVEPLIYQIIDTSRMLGHPRWDTTSRKPRNFYHSHVKSLSVDGTSRADFLKDILSECRTNLVSLAWWPVMSPDRGLWASILLKQEFPSMRKFSVYCGMFTSEFQTPLCAPIFQNLTHLDIGLLHSQFPAAVSDLSGANTPIPAFLEGLQSLESLLHLHLDMMQALGLREADAVMKFQSAIPSFMSHLPNNLRYLSIYLPFGVLSRAAGLPDHSRQIYDDLIRGRLDPRVVVAYPSEYSDVRVRGKAYARISKAEFGEYLLPRIRDEKICRVLLKPDNDFWDAAEEMVNRRNKGINYGR</sequence>
<evidence type="ECO:0000313" key="2">
    <source>
        <dbReference type="Proteomes" id="UP000807342"/>
    </source>
</evidence>
<dbReference type="OrthoDB" id="3145912at2759"/>